<evidence type="ECO:0000313" key="1">
    <source>
        <dbReference type="EMBL" id="GCB74385.1"/>
    </source>
</evidence>
<keyword evidence="2" id="KW-1185">Reference proteome</keyword>
<protein>
    <submittedName>
        <fullName evidence="1">Uncharacterized protein</fullName>
    </submittedName>
</protein>
<dbReference type="EMBL" id="BFAA01000950">
    <property type="protein sequence ID" value="GCB74385.1"/>
    <property type="molecule type" value="Genomic_DNA"/>
</dbReference>
<dbReference type="AlphaFoldDB" id="A0A401PMQ6"/>
<gene>
    <name evidence="1" type="ORF">scyTo_0003475</name>
</gene>
<sequence>MPHDWLQQEADYYEEVEVDHRAKDPALKKAIRLQPDKVQHREMRKALPGLGWGRFLDVWKPGDLILASRQEVRDPAQELLFQRHKDHFQDTLVPLLYHPKDSRKQNIQVTIPGTNRREELVLNEVVDVSIEAAEAAIQTDDWRLGYALTVHSSQGLTIHDPQKVWIVDDYLQWSNLADLAVSRVEDMHQLERVVCPLEEGSEVRPLTEQQVRKSIAKKLVAYKRQDQAKGLRFNLKVDHILHFKEAQNNRCRLQTADAELGEAAAAVDTVELQDFGQTAKEASDAVHKKETTFTDVEVDELLGTANDTPFNLGELRGLDRALQTIQGELTNNLAKLSELDEHIALEKRKLDQTNNSEGAADEFTRRRIAERLRDLQGERDARLEAAWANREALRSQINRMRETITRALHKDTSSLVSKASLQRPFFRRPGWQSRPWSLL</sequence>
<comment type="caution">
    <text evidence="1">The sequence shown here is derived from an EMBL/GenBank/DDBJ whole genome shotgun (WGS) entry which is preliminary data.</text>
</comment>
<name>A0A401PMQ6_SCYTO</name>
<dbReference type="Proteomes" id="UP000288216">
    <property type="component" value="Unassembled WGS sequence"/>
</dbReference>
<reference evidence="1 2" key="1">
    <citation type="journal article" date="2018" name="Nat. Ecol. Evol.">
        <title>Shark genomes provide insights into elasmobranch evolution and the origin of vertebrates.</title>
        <authorList>
            <person name="Hara Y"/>
            <person name="Yamaguchi K"/>
            <person name="Onimaru K"/>
            <person name="Kadota M"/>
            <person name="Koyanagi M"/>
            <person name="Keeley SD"/>
            <person name="Tatsumi K"/>
            <person name="Tanaka K"/>
            <person name="Motone F"/>
            <person name="Kageyama Y"/>
            <person name="Nozu R"/>
            <person name="Adachi N"/>
            <person name="Nishimura O"/>
            <person name="Nakagawa R"/>
            <person name="Tanegashima C"/>
            <person name="Kiyatake I"/>
            <person name="Matsumoto R"/>
            <person name="Murakumo K"/>
            <person name="Nishida K"/>
            <person name="Terakita A"/>
            <person name="Kuratani S"/>
            <person name="Sato K"/>
            <person name="Hyodo S Kuraku.S."/>
        </authorList>
    </citation>
    <scope>NUCLEOTIDE SEQUENCE [LARGE SCALE GENOMIC DNA]</scope>
</reference>
<proteinExistence type="predicted"/>
<dbReference type="OrthoDB" id="2415303at2759"/>
<organism evidence="1 2">
    <name type="scientific">Scyliorhinus torazame</name>
    <name type="common">Cloudy catshark</name>
    <name type="synonym">Catulus torazame</name>
    <dbReference type="NCBI Taxonomy" id="75743"/>
    <lineage>
        <taxon>Eukaryota</taxon>
        <taxon>Metazoa</taxon>
        <taxon>Chordata</taxon>
        <taxon>Craniata</taxon>
        <taxon>Vertebrata</taxon>
        <taxon>Chondrichthyes</taxon>
        <taxon>Elasmobranchii</taxon>
        <taxon>Galeomorphii</taxon>
        <taxon>Galeoidea</taxon>
        <taxon>Carcharhiniformes</taxon>
        <taxon>Scyliorhinidae</taxon>
        <taxon>Scyliorhinus</taxon>
    </lineage>
</organism>
<evidence type="ECO:0000313" key="2">
    <source>
        <dbReference type="Proteomes" id="UP000288216"/>
    </source>
</evidence>
<accession>A0A401PMQ6</accession>